<feature type="region of interest" description="Disordered" evidence="10">
    <location>
        <begin position="1"/>
        <end position="61"/>
    </location>
</feature>
<evidence type="ECO:0000313" key="11">
    <source>
        <dbReference type="EMBL" id="GAA2367169.1"/>
    </source>
</evidence>
<dbReference type="PANTHER" id="PTHR33910">
    <property type="entry name" value="PROTEIN TRANSLOCASE SUBUNIT SECE"/>
    <property type="match status" value="1"/>
</dbReference>
<keyword evidence="7 9" id="KW-0811">Translocation</keyword>
<evidence type="ECO:0000313" key="12">
    <source>
        <dbReference type="Proteomes" id="UP001501170"/>
    </source>
</evidence>
<dbReference type="InterPro" id="IPR005807">
    <property type="entry name" value="SecE_bac"/>
</dbReference>
<evidence type="ECO:0000256" key="3">
    <source>
        <dbReference type="ARBA" id="ARBA00022475"/>
    </source>
</evidence>
<evidence type="ECO:0000256" key="2">
    <source>
        <dbReference type="ARBA" id="ARBA00022448"/>
    </source>
</evidence>
<keyword evidence="4 9" id="KW-0812">Transmembrane</keyword>
<keyword evidence="2 9" id="KW-0813">Transport</keyword>
<feature type="transmembrane region" description="Helical" evidence="9">
    <location>
        <begin position="93"/>
        <end position="114"/>
    </location>
</feature>
<dbReference type="InterPro" id="IPR038379">
    <property type="entry name" value="SecE_sf"/>
</dbReference>
<evidence type="ECO:0000256" key="7">
    <source>
        <dbReference type="ARBA" id="ARBA00023010"/>
    </source>
</evidence>
<comment type="similarity">
    <text evidence="9">Belongs to the SecE/SEC61-gamma family.</text>
</comment>
<accession>A0ABP5U1V0</accession>
<proteinExistence type="inferred from homology"/>
<dbReference type="Gene3D" id="1.20.5.1030">
    <property type="entry name" value="Preprotein translocase secy subunit"/>
    <property type="match status" value="1"/>
</dbReference>
<protein>
    <recommendedName>
        <fullName evidence="9">Protein translocase subunit SecE</fullName>
    </recommendedName>
</protein>
<evidence type="ECO:0000256" key="9">
    <source>
        <dbReference type="HAMAP-Rule" id="MF_00422"/>
    </source>
</evidence>
<dbReference type="RefSeq" id="WP_006894379.1">
    <property type="nucleotide sequence ID" value="NZ_BAAARB010000001.1"/>
</dbReference>
<evidence type="ECO:0000256" key="6">
    <source>
        <dbReference type="ARBA" id="ARBA00022989"/>
    </source>
</evidence>
<comment type="subunit">
    <text evidence="9">Component of the Sec protein translocase complex. Heterotrimer consisting of SecY, SecE and SecG subunits. The heterotrimers can form oligomers, although 1 heterotrimer is thought to be able to translocate proteins. Interacts with the ribosome. Interacts with SecDF, and other proteins may be involved. Interacts with SecA.</text>
</comment>
<keyword evidence="3 9" id="KW-1003">Cell membrane</keyword>
<keyword evidence="12" id="KW-1185">Reference proteome</keyword>
<evidence type="ECO:0000256" key="5">
    <source>
        <dbReference type="ARBA" id="ARBA00022927"/>
    </source>
</evidence>
<keyword evidence="6 9" id="KW-1133">Transmembrane helix</keyword>
<dbReference type="EMBL" id="BAAARB010000001">
    <property type="protein sequence ID" value="GAA2367169.1"/>
    <property type="molecule type" value="Genomic_DNA"/>
</dbReference>
<dbReference type="Pfam" id="PF00584">
    <property type="entry name" value="SecE"/>
    <property type="match status" value="1"/>
</dbReference>
<feature type="compositionally biased region" description="Basic residues" evidence="10">
    <location>
        <begin position="32"/>
        <end position="41"/>
    </location>
</feature>
<organism evidence="11 12">
    <name type="scientific">Gordonia cholesterolivorans</name>
    <dbReference type="NCBI Taxonomy" id="559625"/>
    <lineage>
        <taxon>Bacteria</taxon>
        <taxon>Bacillati</taxon>
        <taxon>Actinomycetota</taxon>
        <taxon>Actinomycetes</taxon>
        <taxon>Mycobacteriales</taxon>
        <taxon>Gordoniaceae</taxon>
        <taxon>Gordonia</taxon>
    </lineage>
</organism>
<evidence type="ECO:0000256" key="10">
    <source>
        <dbReference type="SAM" id="MobiDB-lite"/>
    </source>
</evidence>
<comment type="subcellular location">
    <subcellularLocation>
        <location evidence="9">Cell membrane</location>
        <topology evidence="9">Single-pass membrane protein</topology>
    </subcellularLocation>
    <subcellularLocation>
        <location evidence="1">Membrane</location>
    </subcellularLocation>
</comment>
<comment type="function">
    <text evidence="9">Essential subunit of the Sec protein translocation channel SecYEG. Clamps together the 2 halves of SecY. May contact the channel plug during translocation.</text>
</comment>
<reference evidence="12" key="1">
    <citation type="journal article" date="2019" name="Int. J. Syst. Evol. Microbiol.">
        <title>The Global Catalogue of Microorganisms (GCM) 10K type strain sequencing project: providing services to taxonomists for standard genome sequencing and annotation.</title>
        <authorList>
            <consortium name="The Broad Institute Genomics Platform"/>
            <consortium name="The Broad Institute Genome Sequencing Center for Infectious Disease"/>
            <person name="Wu L."/>
            <person name="Ma J."/>
        </authorList>
    </citation>
    <scope>NUCLEOTIDE SEQUENCE [LARGE SCALE GENOMIC DNA]</scope>
    <source>
        <strain evidence="12">JCM 16227</strain>
    </source>
</reference>
<dbReference type="InterPro" id="IPR001901">
    <property type="entry name" value="Translocase_SecE/Sec61-g"/>
</dbReference>
<evidence type="ECO:0000256" key="1">
    <source>
        <dbReference type="ARBA" id="ARBA00004370"/>
    </source>
</evidence>
<keyword evidence="5 9" id="KW-0653">Protein transport</keyword>
<evidence type="ECO:0000256" key="4">
    <source>
        <dbReference type="ARBA" id="ARBA00022692"/>
    </source>
</evidence>
<dbReference type="NCBIfam" id="TIGR00964">
    <property type="entry name" value="secE_bact"/>
    <property type="match status" value="1"/>
</dbReference>
<dbReference type="Proteomes" id="UP001501170">
    <property type="component" value="Unassembled WGS sequence"/>
</dbReference>
<comment type="caution">
    <text evidence="11">The sequence shown here is derived from an EMBL/GenBank/DDBJ whole genome shotgun (WGS) entry which is preliminary data.</text>
</comment>
<name>A0ABP5U1V0_9ACTN</name>
<dbReference type="PANTHER" id="PTHR33910:SF1">
    <property type="entry name" value="PROTEIN TRANSLOCASE SUBUNIT SECE"/>
    <property type="match status" value="1"/>
</dbReference>
<keyword evidence="8 9" id="KW-0472">Membrane</keyword>
<dbReference type="HAMAP" id="MF_00422">
    <property type="entry name" value="SecE"/>
    <property type="match status" value="1"/>
</dbReference>
<gene>
    <name evidence="9 11" type="primary">secE</name>
    <name evidence="11" type="ORF">GCM10009855_03120</name>
</gene>
<evidence type="ECO:0000256" key="8">
    <source>
        <dbReference type="ARBA" id="ARBA00023136"/>
    </source>
</evidence>
<sequence>MAKRDRKASSDVNDDLVVDDVAQSDSAELRPSGKRSARGRRGAGSATAVAERTAESAATDTGVSRNPFVRIWTFLKQVVSEMRKVVWPTRNEMVNYVIAVFAFVVVVTAFIAGLDIGFAKLTLLVFG</sequence>